<dbReference type="RefSeq" id="WP_169655843.1">
    <property type="nucleotide sequence ID" value="NZ_JABANE010000011.1"/>
</dbReference>
<keyword evidence="1" id="KW-0472">Membrane</keyword>
<dbReference type="Pfam" id="PF20125">
    <property type="entry name" value="DUF6515"/>
    <property type="match status" value="1"/>
</dbReference>
<dbReference type="AlphaFoldDB" id="A0A7X9P0Z0"/>
<evidence type="ECO:0000313" key="2">
    <source>
        <dbReference type="EMBL" id="NME67508.1"/>
    </source>
</evidence>
<keyword evidence="1" id="KW-1133">Transmembrane helix</keyword>
<keyword evidence="1" id="KW-0812">Transmembrane</keyword>
<evidence type="ECO:0000256" key="1">
    <source>
        <dbReference type="SAM" id="Phobius"/>
    </source>
</evidence>
<name>A0A7X9P0Z0_9BACT</name>
<comment type="caution">
    <text evidence="2">The sequence shown here is derived from an EMBL/GenBank/DDBJ whole genome shotgun (WGS) entry which is preliminary data.</text>
</comment>
<keyword evidence="3" id="KW-1185">Reference proteome</keyword>
<dbReference type="Proteomes" id="UP000576082">
    <property type="component" value="Unassembled WGS sequence"/>
</dbReference>
<organism evidence="2 3">
    <name type="scientific">Flammeovirga aprica JL-4</name>
    <dbReference type="NCBI Taxonomy" id="694437"/>
    <lineage>
        <taxon>Bacteria</taxon>
        <taxon>Pseudomonadati</taxon>
        <taxon>Bacteroidota</taxon>
        <taxon>Cytophagia</taxon>
        <taxon>Cytophagales</taxon>
        <taxon>Flammeovirgaceae</taxon>
        <taxon>Flammeovirga</taxon>
    </lineage>
</organism>
<evidence type="ECO:0000313" key="3">
    <source>
        <dbReference type="Proteomes" id="UP000576082"/>
    </source>
</evidence>
<sequence length="198" mass="23299">MKYYYYYFLIITLAFFVTTDSFGQKRKNAVRRYEKQKRVKTVKKVRRSKAVHYNYATLPRRGAVITHLPNNAIAYHHNKIRYSYAAGVWYRSNGRNWVVAPPVYGFRVNTLPVGYQRINVRNKAYYYYYGTYYQKRNNGYVVVEGPKDAQVDSIPKGYTTVTVNGEEFYELDGEYYMASTNDKGEEVLVVVPEPSYKN</sequence>
<gene>
    <name evidence="2" type="ORF">HHU12_05990</name>
</gene>
<dbReference type="InterPro" id="IPR045398">
    <property type="entry name" value="DUF6515"/>
</dbReference>
<dbReference type="EMBL" id="JABANE010000011">
    <property type="protein sequence ID" value="NME67508.1"/>
    <property type="molecule type" value="Genomic_DNA"/>
</dbReference>
<protein>
    <submittedName>
        <fullName evidence="2">Uncharacterized protein</fullName>
    </submittedName>
</protein>
<reference evidence="2 3" key="1">
    <citation type="submission" date="2020-04" db="EMBL/GenBank/DDBJ databases">
        <title>Flammeovirga sp. SR4, a novel species isolated from seawater.</title>
        <authorList>
            <person name="Wang X."/>
        </authorList>
    </citation>
    <scope>NUCLEOTIDE SEQUENCE [LARGE SCALE GENOMIC DNA]</scope>
    <source>
        <strain evidence="2 3">ATCC 23126</strain>
    </source>
</reference>
<feature type="transmembrane region" description="Helical" evidence="1">
    <location>
        <begin position="6"/>
        <end position="23"/>
    </location>
</feature>
<proteinExistence type="predicted"/>
<accession>A0A7X9P0Z0</accession>